<dbReference type="Pfam" id="PF04230">
    <property type="entry name" value="PS_pyruv_trans"/>
    <property type="match status" value="1"/>
</dbReference>
<name>A0ABX1VES5_9PLAN</name>
<accession>A0ABX1VES5</accession>
<sequence length="391" mass="43394">MSDLLKLSTRDRWRYLQDRFVSKIALRHQWVRTRIDRQSIALSGAYFSSNIGDRFMGDVLYGAFQKSGIDCLRVSHGSVEAVGPRPAVIMGGGELGDESYFRRMFSVASPEKVFVIGTSPHCALHEAPGPLLQKIRRIPFFCVRSRWAESYMRNEIGVEQVCYAPDLVFSGGLQSMGGVSQKGVCGVNILPFYCEIHRDGCLRPSVHLRETLARSDPDFASRLDIAHRQYMAMMKGVLDLLARQYREVRIIPFSVGDFVFSRSFFAGSQIKILSPPSSLDQLLSEVSACELFIPTRFHALVSAMIAGVPFRPVLYSAKCVNLLSDLGVTVPGPSVDRRRILDGEPLKMAEELVGCEPIVFHRDRLAEVHAASVRSVNEIVAAVSHSGLQAG</sequence>
<protein>
    <recommendedName>
        <fullName evidence="1">Polysaccharide pyruvyl transferase domain-containing protein</fullName>
    </recommendedName>
</protein>
<keyword evidence="3" id="KW-1185">Reference proteome</keyword>
<dbReference type="EMBL" id="WTPX01000075">
    <property type="protein sequence ID" value="NNJ26392.1"/>
    <property type="molecule type" value="Genomic_DNA"/>
</dbReference>
<feature type="domain" description="Polysaccharide pyruvyl transferase" evidence="1">
    <location>
        <begin position="50"/>
        <end position="316"/>
    </location>
</feature>
<evidence type="ECO:0000259" key="1">
    <source>
        <dbReference type="Pfam" id="PF04230"/>
    </source>
</evidence>
<proteinExistence type="predicted"/>
<gene>
    <name evidence="2" type="ORF">LzC2_24750</name>
</gene>
<dbReference type="InterPro" id="IPR007345">
    <property type="entry name" value="Polysacch_pyruvyl_Trfase"/>
</dbReference>
<evidence type="ECO:0000313" key="2">
    <source>
        <dbReference type="EMBL" id="NNJ26392.1"/>
    </source>
</evidence>
<organism evidence="2 3">
    <name type="scientific">Alienimonas chondri</name>
    <dbReference type="NCBI Taxonomy" id="2681879"/>
    <lineage>
        <taxon>Bacteria</taxon>
        <taxon>Pseudomonadati</taxon>
        <taxon>Planctomycetota</taxon>
        <taxon>Planctomycetia</taxon>
        <taxon>Planctomycetales</taxon>
        <taxon>Planctomycetaceae</taxon>
        <taxon>Alienimonas</taxon>
    </lineage>
</organism>
<dbReference type="RefSeq" id="WP_171187378.1">
    <property type="nucleotide sequence ID" value="NZ_WTPX01000075.1"/>
</dbReference>
<dbReference type="PANTHER" id="PTHR36836">
    <property type="entry name" value="COLANIC ACID BIOSYNTHESIS PROTEIN WCAK"/>
    <property type="match status" value="1"/>
</dbReference>
<dbReference type="PANTHER" id="PTHR36836:SF1">
    <property type="entry name" value="COLANIC ACID BIOSYNTHESIS PROTEIN WCAK"/>
    <property type="match status" value="1"/>
</dbReference>
<dbReference type="Proteomes" id="UP000609651">
    <property type="component" value="Unassembled WGS sequence"/>
</dbReference>
<comment type="caution">
    <text evidence="2">The sequence shown here is derived from an EMBL/GenBank/DDBJ whole genome shotgun (WGS) entry which is preliminary data.</text>
</comment>
<reference evidence="2 3" key="1">
    <citation type="journal article" date="2020" name="Syst. Appl. Microbiol.">
        <title>Alienimonas chondri sp. nov., a novel planctomycete isolated from the biofilm of the red alga Chondrus crispus.</title>
        <authorList>
            <person name="Vitorino I."/>
            <person name="Albuquerque L."/>
            <person name="Wiegand S."/>
            <person name="Kallscheuer N."/>
            <person name="da Costa M.S."/>
            <person name="Lobo-da-Cunha A."/>
            <person name="Jogler C."/>
            <person name="Lage O.M."/>
        </authorList>
    </citation>
    <scope>NUCLEOTIDE SEQUENCE [LARGE SCALE GENOMIC DNA]</scope>
    <source>
        <strain evidence="2 3">LzC2</strain>
    </source>
</reference>
<evidence type="ECO:0000313" key="3">
    <source>
        <dbReference type="Proteomes" id="UP000609651"/>
    </source>
</evidence>